<keyword evidence="2" id="KW-1185">Reference proteome</keyword>
<dbReference type="OrthoDB" id="166799at2759"/>
<organism evidence="1 2">
    <name type="scientific">Thraustotheca clavata</name>
    <dbReference type="NCBI Taxonomy" id="74557"/>
    <lineage>
        <taxon>Eukaryota</taxon>
        <taxon>Sar</taxon>
        <taxon>Stramenopiles</taxon>
        <taxon>Oomycota</taxon>
        <taxon>Saprolegniomycetes</taxon>
        <taxon>Saprolegniales</taxon>
        <taxon>Achlyaceae</taxon>
        <taxon>Thraustotheca</taxon>
    </lineage>
</organism>
<dbReference type="AlphaFoldDB" id="A0A1V9ZBH5"/>
<comment type="caution">
    <text evidence="1">The sequence shown here is derived from an EMBL/GenBank/DDBJ whole genome shotgun (WGS) entry which is preliminary data.</text>
</comment>
<protein>
    <submittedName>
        <fullName evidence="1">Uncharacterized protein</fullName>
    </submittedName>
</protein>
<reference evidence="1 2" key="1">
    <citation type="journal article" date="2014" name="Genome Biol. Evol.">
        <title>The secreted proteins of Achlya hypogyna and Thraustotheca clavata identify the ancestral oomycete secretome and reveal gene acquisitions by horizontal gene transfer.</title>
        <authorList>
            <person name="Misner I."/>
            <person name="Blouin N."/>
            <person name="Leonard G."/>
            <person name="Richards T.A."/>
            <person name="Lane C.E."/>
        </authorList>
    </citation>
    <scope>NUCLEOTIDE SEQUENCE [LARGE SCALE GENOMIC DNA]</scope>
    <source>
        <strain evidence="1 2">ATCC 34112</strain>
    </source>
</reference>
<sequence>METTKRQRREEHEEVSSIIAMPKTSLCEMRAYGLQDKAEALSSTRETWCADMVKWRTQAFEQIDAKESTQHIRAQQRAYRRQMLQLSSK</sequence>
<dbReference type="Proteomes" id="UP000243217">
    <property type="component" value="Unassembled WGS sequence"/>
</dbReference>
<name>A0A1V9ZBH5_9STRA</name>
<evidence type="ECO:0000313" key="2">
    <source>
        <dbReference type="Proteomes" id="UP000243217"/>
    </source>
</evidence>
<gene>
    <name evidence="1" type="ORF">THRCLA_22152</name>
</gene>
<proteinExistence type="predicted"/>
<evidence type="ECO:0000313" key="1">
    <source>
        <dbReference type="EMBL" id="OQR95366.1"/>
    </source>
</evidence>
<accession>A0A1V9ZBH5</accession>
<dbReference type="EMBL" id="JNBS01002124">
    <property type="protein sequence ID" value="OQR95366.1"/>
    <property type="molecule type" value="Genomic_DNA"/>
</dbReference>